<organism evidence="9 10">
    <name type="scientific">Magnaporthiopsis poae (strain ATCC 64411 / 73-15)</name>
    <name type="common">Kentucky bluegrass fungus</name>
    <name type="synonym">Magnaporthe poae</name>
    <dbReference type="NCBI Taxonomy" id="644358"/>
    <lineage>
        <taxon>Eukaryota</taxon>
        <taxon>Fungi</taxon>
        <taxon>Dikarya</taxon>
        <taxon>Ascomycota</taxon>
        <taxon>Pezizomycotina</taxon>
        <taxon>Sordariomycetes</taxon>
        <taxon>Sordariomycetidae</taxon>
        <taxon>Magnaporthales</taxon>
        <taxon>Magnaporthaceae</taxon>
        <taxon>Magnaporthiopsis</taxon>
    </lineage>
</organism>
<reference evidence="10" key="2">
    <citation type="submission" date="2010-05" db="EMBL/GenBank/DDBJ databases">
        <title>The genome sequence of Magnaporthe poae strain ATCC 64411.</title>
        <authorList>
            <person name="Ma L.-J."/>
            <person name="Dead R."/>
            <person name="Young S."/>
            <person name="Zeng Q."/>
            <person name="Koehrsen M."/>
            <person name="Alvarado L."/>
            <person name="Berlin A."/>
            <person name="Chapman S.B."/>
            <person name="Chen Z."/>
            <person name="Freedman E."/>
            <person name="Gellesch M."/>
            <person name="Goldberg J."/>
            <person name="Griggs A."/>
            <person name="Gujja S."/>
            <person name="Heilman E.R."/>
            <person name="Heiman D."/>
            <person name="Hepburn T."/>
            <person name="Howarth C."/>
            <person name="Jen D."/>
            <person name="Larson L."/>
            <person name="Mehta T."/>
            <person name="Neiman D."/>
            <person name="Pearson M."/>
            <person name="Roberts A."/>
            <person name="Saif S."/>
            <person name="Shea T."/>
            <person name="Shenoy N."/>
            <person name="Sisk P."/>
            <person name="Stolte C."/>
            <person name="Sykes S."/>
            <person name="Walk T."/>
            <person name="White J."/>
            <person name="Yandava C."/>
            <person name="Haas B."/>
            <person name="Nusbaum C."/>
            <person name="Birren B."/>
        </authorList>
    </citation>
    <scope>NUCLEOTIDE SEQUENCE [LARGE SCALE GENOMIC DNA]</scope>
    <source>
        <strain evidence="10">ATCC 64411 / 73-15</strain>
    </source>
</reference>
<dbReference type="Gene3D" id="1.10.630.10">
    <property type="entry name" value="Cytochrome P450"/>
    <property type="match status" value="1"/>
</dbReference>
<evidence type="ECO:0000313" key="8">
    <source>
        <dbReference type="EMBL" id="KLU85226.1"/>
    </source>
</evidence>
<dbReference type="EMBL" id="GL876968">
    <property type="protein sequence ID" value="KLU85226.1"/>
    <property type="molecule type" value="Genomic_DNA"/>
</dbReference>
<reference evidence="8" key="3">
    <citation type="submission" date="2011-03" db="EMBL/GenBank/DDBJ databases">
        <title>Annotation of Magnaporthe poae ATCC 64411.</title>
        <authorList>
            <person name="Ma L.-J."/>
            <person name="Dead R."/>
            <person name="Young S.K."/>
            <person name="Zeng Q."/>
            <person name="Gargeya S."/>
            <person name="Fitzgerald M."/>
            <person name="Haas B."/>
            <person name="Abouelleil A."/>
            <person name="Alvarado L."/>
            <person name="Arachchi H.M."/>
            <person name="Berlin A."/>
            <person name="Brown A."/>
            <person name="Chapman S.B."/>
            <person name="Chen Z."/>
            <person name="Dunbar C."/>
            <person name="Freedman E."/>
            <person name="Gearin G."/>
            <person name="Gellesch M."/>
            <person name="Goldberg J."/>
            <person name="Griggs A."/>
            <person name="Gujja S."/>
            <person name="Heiman D."/>
            <person name="Howarth C."/>
            <person name="Larson L."/>
            <person name="Lui A."/>
            <person name="MacDonald P.J.P."/>
            <person name="Mehta T."/>
            <person name="Montmayeur A."/>
            <person name="Murphy C."/>
            <person name="Neiman D."/>
            <person name="Pearson M."/>
            <person name="Priest M."/>
            <person name="Roberts A."/>
            <person name="Saif S."/>
            <person name="Shea T."/>
            <person name="Shenoy N."/>
            <person name="Sisk P."/>
            <person name="Stolte C."/>
            <person name="Sykes S."/>
            <person name="Yandava C."/>
            <person name="Wortman J."/>
            <person name="Nusbaum C."/>
            <person name="Birren B."/>
        </authorList>
    </citation>
    <scope>NUCLEOTIDE SEQUENCE</scope>
    <source>
        <strain evidence="8">ATCC 64411</strain>
    </source>
</reference>
<dbReference type="InterPro" id="IPR002401">
    <property type="entry name" value="Cyt_P450_E_grp-I"/>
</dbReference>
<dbReference type="EMBL" id="ADBL01001008">
    <property type="status" value="NOT_ANNOTATED_CDS"/>
    <property type="molecule type" value="Genomic_DNA"/>
</dbReference>
<accession>A0A0C4DW82</accession>
<dbReference type="OrthoDB" id="3945418at2759"/>
<keyword evidence="2 5" id="KW-0349">Heme</keyword>
<dbReference type="InterPro" id="IPR050121">
    <property type="entry name" value="Cytochrome_P450_monoxygenase"/>
</dbReference>
<comment type="cofactor">
    <cofactor evidence="1 5">
        <name>heme</name>
        <dbReference type="ChEBI" id="CHEBI:30413"/>
    </cofactor>
</comment>
<reference evidence="9" key="4">
    <citation type="journal article" date="2015" name="G3 (Bethesda)">
        <title>Genome sequences of three phytopathogenic species of the Magnaporthaceae family of fungi.</title>
        <authorList>
            <person name="Okagaki L.H."/>
            <person name="Nunes C.C."/>
            <person name="Sailsbery J."/>
            <person name="Clay B."/>
            <person name="Brown D."/>
            <person name="John T."/>
            <person name="Oh Y."/>
            <person name="Young N."/>
            <person name="Fitzgerald M."/>
            <person name="Haas B.J."/>
            <person name="Zeng Q."/>
            <person name="Young S."/>
            <person name="Adiconis X."/>
            <person name="Fan L."/>
            <person name="Levin J.Z."/>
            <person name="Mitchell T.K."/>
            <person name="Okubara P.A."/>
            <person name="Farman M.L."/>
            <person name="Kohn L.M."/>
            <person name="Birren B."/>
            <person name="Ma L.-J."/>
            <person name="Dean R.A."/>
        </authorList>
    </citation>
    <scope>NUCLEOTIDE SEQUENCE</scope>
    <source>
        <strain evidence="9">ATCC 64411 / 73-15</strain>
    </source>
</reference>
<dbReference type="Proteomes" id="UP000011715">
    <property type="component" value="Unassembled WGS sequence"/>
</dbReference>
<evidence type="ECO:0000256" key="4">
    <source>
        <dbReference type="ARBA" id="ARBA00023004"/>
    </source>
</evidence>
<dbReference type="EnsemblFungi" id="MAPG_04256T0">
    <property type="protein sequence ID" value="MAPG_04256T0"/>
    <property type="gene ID" value="MAPG_04256"/>
</dbReference>
<dbReference type="InterPro" id="IPR036396">
    <property type="entry name" value="Cyt_P450_sf"/>
</dbReference>
<protein>
    <submittedName>
        <fullName evidence="8">Benzoate 4-monooxygenase cytochrome P450</fullName>
    </submittedName>
</protein>
<dbReference type="CDD" id="cd11062">
    <property type="entry name" value="CYP58-like"/>
    <property type="match status" value="1"/>
</dbReference>
<gene>
    <name evidence="8" type="ORF">MAPG_04256</name>
</gene>
<dbReference type="Pfam" id="PF00067">
    <property type="entry name" value="p450"/>
    <property type="match status" value="1"/>
</dbReference>
<dbReference type="STRING" id="644358.A0A0C4DW82"/>
<dbReference type="PRINTS" id="PR00385">
    <property type="entry name" value="P450"/>
</dbReference>
<dbReference type="GO" id="GO:0020037">
    <property type="term" value="F:heme binding"/>
    <property type="evidence" value="ECO:0007669"/>
    <property type="project" value="InterPro"/>
</dbReference>
<evidence type="ECO:0000256" key="5">
    <source>
        <dbReference type="PIRSR" id="PIRSR602401-1"/>
    </source>
</evidence>
<feature type="transmembrane region" description="Helical" evidence="7">
    <location>
        <begin position="20"/>
        <end position="41"/>
    </location>
</feature>
<keyword evidence="7" id="KW-1133">Transmembrane helix</keyword>
<comment type="similarity">
    <text evidence="6">Belongs to the cytochrome P450 family.</text>
</comment>
<evidence type="ECO:0000256" key="7">
    <source>
        <dbReference type="SAM" id="Phobius"/>
    </source>
</evidence>
<evidence type="ECO:0000256" key="2">
    <source>
        <dbReference type="ARBA" id="ARBA00022617"/>
    </source>
</evidence>
<evidence type="ECO:0000313" key="10">
    <source>
        <dbReference type="Proteomes" id="UP000011715"/>
    </source>
</evidence>
<dbReference type="PANTHER" id="PTHR24305">
    <property type="entry name" value="CYTOCHROME P450"/>
    <property type="match status" value="1"/>
</dbReference>
<keyword evidence="6 8" id="KW-0503">Monooxygenase</keyword>
<proteinExistence type="inferred from homology"/>
<dbReference type="PRINTS" id="PR00463">
    <property type="entry name" value="EP450I"/>
</dbReference>
<name>A0A0C4DW82_MAGP6</name>
<dbReference type="InterPro" id="IPR017972">
    <property type="entry name" value="Cyt_P450_CS"/>
</dbReference>
<dbReference type="AlphaFoldDB" id="A0A0C4DW82"/>
<evidence type="ECO:0000256" key="6">
    <source>
        <dbReference type="RuleBase" id="RU000461"/>
    </source>
</evidence>
<keyword evidence="10" id="KW-1185">Reference proteome</keyword>
<keyword evidence="4 5" id="KW-0408">Iron</keyword>
<dbReference type="GO" id="GO:0004497">
    <property type="term" value="F:monooxygenase activity"/>
    <property type="evidence" value="ECO:0007669"/>
    <property type="project" value="UniProtKB-KW"/>
</dbReference>
<dbReference type="OMA" id="MMPGVSH"/>
<dbReference type="GO" id="GO:0016705">
    <property type="term" value="F:oxidoreductase activity, acting on paired donors, with incorporation or reduction of molecular oxygen"/>
    <property type="evidence" value="ECO:0007669"/>
    <property type="project" value="InterPro"/>
</dbReference>
<evidence type="ECO:0000256" key="1">
    <source>
        <dbReference type="ARBA" id="ARBA00001971"/>
    </source>
</evidence>
<keyword evidence="7" id="KW-0472">Membrane</keyword>
<dbReference type="eggNOG" id="KOG0159">
    <property type="taxonomic scope" value="Eukaryota"/>
</dbReference>
<reference evidence="9" key="5">
    <citation type="submission" date="2015-06" db="UniProtKB">
        <authorList>
            <consortium name="EnsemblFungi"/>
        </authorList>
    </citation>
    <scope>IDENTIFICATION</scope>
    <source>
        <strain evidence="9">ATCC 64411</strain>
    </source>
</reference>
<keyword evidence="3 5" id="KW-0479">Metal-binding</keyword>
<evidence type="ECO:0000313" key="9">
    <source>
        <dbReference type="EnsemblFungi" id="MAPG_04256T0"/>
    </source>
</evidence>
<sequence>MISTEAWNPASMAGAVLSPAVLGYLGALWLGYHVLVMLYNLSPLHPLYRFPGPKIAAATYAYEAYYDWWLVGRYGRAIKQMHERYGPLARISPDELHCSDPAFTDEIYAGPGRIRDRFPHQLNGVSPGALSVASFAAITHELHRTRRLPLGRFFSRAQISKLQSEILDLAHMTIDKMLRQAGGGPIVLSQALQCFTADVISQYSFGQPMGFVAQEGWEDNFATWTMPFLRLVHAMRHNALLRNASQLTPMLAPILGKDTRTLLHQMNVVIPGYIRTAIADPTSTSIFAELTRNKMLPPEKSEAMMQKRLSADGFTLLAAGTETTAATMSFIFYHLLASPHVQARLQQDLQGVTPETLKWFELEKRPYLWGVVQEGLRMMPGIAQRSARVARDEALVYKSRDDGTDWVIPPGTPVSMTSMINHWDEDLFPDPDTFEPERWLLDDGEGGVKPNFELQKKLISFSRGSRACLGENLALCEIYIMTTLFSLRVAHRARLVDTTIENVTYDYELIGAQTKHGPVSVKIAIS</sequence>
<dbReference type="GO" id="GO:0005506">
    <property type="term" value="F:iron ion binding"/>
    <property type="evidence" value="ECO:0007669"/>
    <property type="project" value="InterPro"/>
</dbReference>
<dbReference type="SUPFAM" id="SSF48264">
    <property type="entry name" value="Cytochrome P450"/>
    <property type="match status" value="1"/>
</dbReference>
<dbReference type="PROSITE" id="PS00086">
    <property type="entry name" value="CYTOCHROME_P450"/>
    <property type="match status" value="1"/>
</dbReference>
<keyword evidence="7" id="KW-0812">Transmembrane</keyword>
<reference evidence="8" key="1">
    <citation type="submission" date="2010-05" db="EMBL/GenBank/DDBJ databases">
        <title>The Genome Sequence of Magnaporthe poae strain ATCC 64411.</title>
        <authorList>
            <consortium name="The Broad Institute Genome Sequencing Platform"/>
            <consortium name="Broad Institute Genome Sequencing Center for Infectious Disease"/>
            <person name="Ma L.-J."/>
            <person name="Dead R."/>
            <person name="Young S."/>
            <person name="Zeng Q."/>
            <person name="Koehrsen M."/>
            <person name="Alvarado L."/>
            <person name="Berlin A."/>
            <person name="Chapman S.B."/>
            <person name="Chen Z."/>
            <person name="Freedman E."/>
            <person name="Gellesch M."/>
            <person name="Goldberg J."/>
            <person name="Griggs A."/>
            <person name="Gujja S."/>
            <person name="Heilman E.R."/>
            <person name="Heiman D."/>
            <person name="Hepburn T."/>
            <person name="Howarth C."/>
            <person name="Jen D."/>
            <person name="Larson L."/>
            <person name="Mehta T."/>
            <person name="Neiman D."/>
            <person name="Pearson M."/>
            <person name="Roberts A."/>
            <person name="Saif S."/>
            <person name="Shea T."/>
            <person name="Shenoy N."/>
            <person name="Sisk P."/>
            <person name="Stolte C."/>
            <person name="Sykes S."/>
            <person name="Walk T."/>
            <person name="White J."/>
            <person name="Yandava C."/>
            <person name="Haas B."/>
            <person name="Nusbaum C."/>
            <person name="Birren B."/>
        </authorList>
    </citation>
    <scope>NUCLEOTIDE SEQUENCE</scope>
    <source>
        <strain evidence="8">ATCC 64411</strain>
    </source>
</reference>
<dbReference type="PANTHER" id="PTHR24305:SF147">
    <property type="entry name" value="P450, PUTATIVE (EUROFUNG)-RELATED"/>
    <property type="match status" value="1"/>
</dbReference>
<keyword evidence="6" id="KW-0560">Oxidoreductase</keyword>
<dbReference type="InterPro" id="IPR001128">
    <property type="entry name" value="Cyt_P450"/>
</dbReference>
<evidence type="ECO:0000256" key="3">
    <source>
        <dbReference type="ARBA" id="ARBA00022723"/>
    </source>
</evidence>
<feature type="binding site" description="axial binding residue" evidence="5">
    <location>
        <position position="468"/>
    </location>
    <ligand>
        <name>heme</name>
        <dbReference type="ChEBI" id="CHEBI:30413"/>
    </ligand>
    <ligandPart>
        <name>Fe</name>
        <dbReference type="ChEBI" id="CHEBI:18248"/>
    </ligandPart>
</feature>
<dbReference type="VEuPathDB" id="FungiDB:MAPG_04256"/>